<feature type="modified residue" description="4-aspartylphosphate" evidence="2">
    <location>
        <position position="171"/>
    </location>
</feature>
<evidence type="ECO:0000313" key="4">
    <source>
        <dbReference type="EMBL" id="BBO81865.1"/>
    </source>
</evidence>
<feature type="modified residue" description="4-aspartylphosphate" evidence="2">
    <location>
        <position position="54"/>
    </location>
</feature>
<dbReference type="SUPFAM" id="SSF52172">
    <property type="entry name" value="CheY-like"/>
    <property type="match status" value="2"/>
</dbReference>
<keyword evidence="1 2" id="KW-0597">Phosphoprotein</keyword>
<evidence type="ECO:0000313" key="5">
    <source>
        <dbReference type="Proteomes" id="UP000425960"/>
    </source>
</evidence>
<evidence type="ECO:0000256" key="1">
    <source>
        <dbReference type="ARBA" id="ARBA00022553"/>
    </source>
</evidence>
<accession>A0A5K7ZN30</accession>
<name>A0A5K7ZN30_9BACT</name>
<feature type="domain" description="Response regulatory" evidence="3">
    <location>
        <begin position="122"/>
        <end position="238"/>
    </location>
</feature>
<dbReference type="PANTHER" id="PTHR44591:SF3">
    <property type="entry name" value="RESPONSE REGULATORY DOMAIN-CONTAINING PROTEIN"/>
    <property type="match status" value="1"/>
</dbReference>
<gene>
    <name evidence="4" type="ORF">DSCO28_24310</name>
</gene>
<dbReference type="GO" id="GO:0000160">
    <property type="term" value="P:phosphorelay signal transduction system"/>
    <property type="evidence" value="ECO:0007669"/>
    <property type="project" value="InterPro"/>
</dbReference>
<feature type="domain" description="Response regulatory" evidence="3">
    <location>
        <begin position="5"/>
        <end position="119"/>
    </location>
</feature>
<dbReference type="Gene3D" id="3.40.50.2300">
    <property type="match status" value="2"/>
</dbReference>
<dbReference type="PROSITE" id="PS50110">
    <property type="entry name" value="RESPONSE_REGULATORY"/>
    <property type="match status" value="2"/>
</dbReference>
<dbReference type="RefSeq" id="WP_155322451.1">
    <property type="nucleotide sequence ID" value="NZ_AP021876.1"/>
</dbReference>
<protein>
    <submittedName>
        <fullName evidence="4">Response regulator</fullName>
    </submittedName>
</protein>
<sequence length="243" mass="27108">MNNVTVLIVDDDRDFAESLAMVLDDRGYQVDTVHSGEGAIRRFREQDFDIAFMDVKLPGKNGVESFMEIRKIKPDARVVMMTGYSVEQLLDRAVENGAWGVLHKPLDMKALLSMIEKNQPHGIVIADDDPDFVASIHELLTGNGYRVFVATNGREAVERILSNGIDVLILDLRMPVLNGLETYLELKRAGRVVPTIISTAFMDEETGTIEKLRSLSVSGVLRKPFDPAELLKAVEHLAMRKKG</sequence>
<dbReference type="Proteomes" id="UP000425960">
    <property type="component" value="Chromosome"/>
</dbReference>
<dbReference type="KEGG" id="dov:DSCO28_24310"/>
<dbReference type="Pfam" id="PF00072">
    <property type="entry name" value="Response_reg"/>
    <property type="match status" value="2"/>
</dbReference>
<evidence type="ECO:0000259" key="3">
    <source>
        <dbReference type="PROSITE" id="PS50110"/>
    </source>
</evidence>
<evidence type="ECO:0000256" key="2">
    <source>
        <dbReference type="PROSITE-ProRule" id="PRU00169"/>
    </source>
</evidence>
<dbReference type="SMART" id="SM00448">
    <property type="entry name" value="REC"/>
    <property type="match status" value="2"/>
</dbReference>
<dbReference type="InterPro" id="IPR011006">
    <property type="entry name" value="CheY-like_superfamily"/>
</dbReference>
<dbReference type="PANTHER" id="PTHR44591">
    <property type="entry name" value="STRESS RESPONSE REGULATOR PROTEIN 1"/>
    <property type="match status" value="1"/>
</dbReference>
<dbReference type="InterPro" id="IPR050595">
    <property type="entry name" value="Bact_response_regulator"/>
</dbReference>
<reference evidence="4 5" key="1">
    <citation type="submission" date="2019-11" db="EMBL/GenBank/DDBJ databases">
        <title>Comparative genomics of hydrocarbon-degrading Desulfosarcina strains.</title>
        <authorList>
            <person name="Watanabe M."/>
            <person name="Kojima H."/>
            <person name="Fukui M."/>
        </authorList>
    </citation>
    <scope>NUCLEOTIDE SEQUENCE [LARGE SCALE GENOMIC DNA]</scope>
    <source>
        <strain evidence="4 5">28bB2T</strain>
    </source>
</reference>
<organism evidence="4 5">
    <name type="scientific">Desulfosarcina ovata subsp. sediminis</name>
    <dbReference type="NCBI Taxonomy" id="885957"/>
    <lineage>
        <taxon>Bacteria</taxon>
        <taxon>Pseudomonadati</taxon>
        <taxon>Thermodesulfobacteriota</taxon>
        <taxon>Desulfobacteria</taxon>
        <taxon>Desulfobacterales</taxon>
        <taxon>Desulfosarcinaceae</taxon>
        <taxon>Desulfosarcina</taxon>
    </lineage>
</organism>
<dbReference type="InterPro" id="IPR001789">
    <property type="entry name" value="Sig_transdc_resp-reg_receiver"/>
</dbReference>
<dbReference type="AlphaFoldDB" id="A0A5K7ZN30"/>
<dbReference type="CDD" id="cd00156">
    <property type="entry name" value="REC"/>
    <property type="match status" value="2"/>
</dbReference>
<proteinExistence type="predicted"/>
<dbReference type="EMBL" id="AP021876">
    <property type="protein sequence ID" value="BBO81865.1"/>
    <property type="molecule type" value="Genomic_DNA"/>
</dbReference>